<sequence length="220" mass="24843">MNEVKHSLCVLEQRCKLLRQQQVTFITALERCREVAHDRIKPVRNLDQVRSYLDTSCSNATDRRILSLFLSVCSDITDLCLQLNQRFNAPGANNLLEDNLNLLHPNHDFSSLRAKYPHDVINHLSCDEAKNFYGGVVSLIPIGMDRIREAVSAIEKHQSLSVDPVCCQWRKSQKSESGADSQAATQTTAAQTTVTQQDSKKIGFTEPFKPAWKPSGRFTR</sequence>
<evidence type="ECO:0000313" key="3">
    <source>
        <dbReference type="Proteomes" id="UP000694569"/>
    </source>
</evidence>
<keyword evidence="3" id="KW-1185">Reference proteome</keyword>
<feature type="compositionally biased region" description="Low complexity" evidence="1">
    <location>
        <begin position="182"/>
        <end position="197"/>
    </location>
</feature>
<dbReference type="Pfam" id="PF15120">
    <property type="entry name" value="SPACA9"/>
    <property type="match status" value="1"/>
</dbReference>
<dbReference type="AlphaFoldDB" id="A0A8C5WL62"/>
<reference evidence="2" key="1">
    <citation type="submission" date="2025-08" db="UniProtKB">
        <authorList>
            <consortium name="Ensembl"/>
        </authorList>
    </citation>
    <scope>IDENTIFICATION</scope>
</reference>
<dbReference type="GeneTree" id="ENSGT00390000007746"/>
<organism evidence="2 3">
    <name type="scientific">Leptobrachium leishanense</name>
    <name type="common">Leishan spiny toad</name>
    <dbReference type="NCBI Taxonomy" id="445787"/>
    <lineage>
        <taxon>Eukaryota</taxon>
        <taxon>Metazoa</taxon>
        <taxon>Chordata</taxon>
        <taxon>Craniata</taxon>
        <taxon>Vertebrata</taxon>
        <taxon>Euteleostomi</taxon>
        <taxon>Amphibia</taxon>
        <taxon>Batrachia</taxon>
        <taxon>Anura</taxon>
        <taxon>Pelobatoidea</taxon>
        <taxon>Megophryidae</taxon>
        <taxon>Leptobrachium</taxon>
    </lineage>
</organism>
<dbReference type="GO" id="GO:0001669">
    <property type="term" value="C:acrosomal vesicle"/>
    <property type="evidence" value="ECO:0007669"/>
    <property type="project" value="TreeGrafter"/>
</dbReference>
<accession>A0A8C5WL62</accession>
<dbReference type="PANTHER" id="PTHR32455:SF1">
    <property type="entry name" value="SPERM ACROSOME-ASSOCIATED PROTEIN 9"/>
    <property type="match status" value="1"/>
</dbReference>
<dbReference type="OrthoDB" id="9999829at2759"/>
<dbReference type="Proteomes" id="UP000694569">
    <property type="component" value="Unplaced"/>
</dbReference>
<dbReference type="Ensembl" id="ENSLLET00000047854.1">
    <property type="protein sequence ID" value="ENSLLEP00000046021.1"/>
    <property type="gene ID" value="ENSLLEG00000029193.1"/>
</dbReference>
<proteinExistence type="predicted"/>
<dbReference type="PANTHER" id="PTHR32455">
    <property type="entry name" value="SPERM ACROSOME-ASSOCIATED PROTEIN 9"/>
    <property type="match status" value="1"/>
</dbReference>
<dbReference type="GO" id="GO:0097546">
    <property type="term" value="C:ciliary base"/>
    <property type="evidence" value="ECO:0007669"/>
    <property type="project" value="TreeGrafter"/>
</dbReference>
<dbReference type="GO" id="GO:0036126">
    <property type="term" value="C:sperm flagellum"/>
    <property type="evidence" value="ECO:0007669"/>
    <property type="project" value="TreeGrafter"/>
</dbReference>
<gene>
    <name evidence="2" type="primary">SPACA9</name>
</gene>
<reference evidence="2" key="2">
    <citation type="submission" date="2025-09" db="UniProtKB">
        <authorList>
            <consortium name="Ensembl"/>
        </authorList>
    </citation>
    <scope>IDENTIFICATION</scope>
</reference>
<feature type="region of interest" description="Disordered" evidence="1">
    <location>
        <begin position="176"/>
        <end position="220"/>
    </location>
</feature>
<protein>
    <submittedName>
        <fullName evidence="2">Sperm acrosome associated 9</fullName>
    </submittedName>
</protein>
<evidence type="ECO:0000313" key="2">
    <source>
        <dbReference type="Ensembl" id="ENSLLEP00000046021.1"/>
    </source>
</evidence>
<name>A0A8C5WL62_9ANUR</name>
<dbReference type="InterPro" id="IPR027818">
    <property type="entry name" value="SPACA9"/>
</dbReference>
<evidence type="ECO:0000256" key="1">
    <source>
        <dbReference type="SAM" id="MobiDB-lite"/>
    </source>
</evidence>